<dbReference type="RefSeq" id="WP_345651341.1">
    <property type="nucleotide sequence ID" value="NZ_BAABLY010000077.1"/>
</dbReference>
<dbReference type="Gene3D" id="2.60.120.10">
    <property type="entry name" value="Jelly Rolls"/>
    <property type="match status" value="1"/>
</dbReference>
<feature type="compositionally biased region" description="Polar residues" evidence="1">
    <location>
        <begin position="329"/>
        <end position="339"/>
    </location>
</feature>
<evidence type="ECO:0000313" key="4">
    <source>
        <dbReference type="EMBL" id="MEQ3541367.1"/>
    </source>
</evidence>
<organism evidence="4 5">
    <name type="scientific">Pseudonocardia tropica</name>
    <dbReference type="NCBI Taxonomy" id="681289"/>
    <lineage>
        <taxon>Bacteria</taxon>
        <taxon>Bacillati</taxon>
        <taxon>Actinomycetota</taxon>
        <taxon>Actinomycetes</taxon>
        <taxon>Pseudonocardiales</taxon>
        <taxon>Pseudonocardiaceae</taxon>
        <taxon>Pseudonocardia</taxon>
    </lineage>
</organism>
<dbReference type="PANTHER" id="PTHR48079">
    <property type="entry name" value="PROTEIN YEEZ"/>
    <property type="match status" value="1"/>
</dbReference>
<dbReference type="InterPro" id="IPR011051">
    <property type="entry name" value="RmlC_Cupin_sf"/>
</dbReference>
<dbReference type="InterPro" id="IPR013096">
    <property type="entry name" value="Cupin_2"/>
</dbReference>
<evidence type="ECO:0000313" key="5">
    <source>
        <dbReference type="Proteomes" id="UP001464923"/>
    </source>
</evidence>
<feature type="region of interest" description="Disordered" evidence="1">
    <location>
        <begin position="303"/>
        <end position="339"/>
    </location>
</feature>
<dbReference type="Proteomes" id="UP001464923">
    <property type="component" value="Unassembled WGS sequence"/>
</dbReference>
<dbReference type="PANTHER" id="PTHR48079:SF6">
    <property type="entry name" value="NAD(P)-BINDING DOMAIN-CONTAINING PROTEIN-RELATED"/>
    <property type="match status" value="1"/>
</dbReference>
<dbReference type="CDD" id="cd02233">
    <property type="entry name" value="cupin_HNL-like"/>
    <property type="match status" value="1"/>
</dbReference>
<feature type="compositionally biased region" description="Basic and acidic residues" evidence="1">
    <location>
        <begin position="310"/>
        <end position="328"/>
    </location>
</feature>
<name>A0ABV1K1Z9_9PSEU</name>
<dbReference type="InterPro" id="IPR014710">
    <property type="entry name" value="RmlC-like_jellyroll"/>
</dbReference>
<dbReference type="InterPro" id="IPR047263">
    <property type="entry name" value="HNL-like_cupin"/>
</dbReference>
<dbReference type="InterPro" id="IPR051783">
    <property type="entry name" value="NAD(P)-dependent_oxidoreduct"/>
</dbReference>
<evidence type="ECO:0000256" key="1">
    <source>
        <dbReference type="SAM" id="MobiDB-lite"/>
    </source>
</evidence>
<reference evidence="4 5" key="1">
    <citation type="submission" date="2024-03" db="EMBL/GenBank/DDBJ databases">
        <title>Draft genome sequence of Pseudonocardia tropica JCM 19149.</title>
        <authorList>
            <person name="Butdee W."/>
            <person name="Duangmal K."/>
        </authorList>
    </citation>
    <scope>NUCLEOTIDE SEQUENCE [LARGE SCALE GENOMIC DNA]</scope>
    <source>
        <strain evidence="4 5">JCM 19149</strain>
    </source>
</reference>
<evidence type="ECO:0000259" key="3">
    <source>
        <dbReference type="Pfam" id="PF07883"/>
    </source>
</evidence>
<feature type="domain" description="NAD-dependent epimerase/dehydratase" evidence="2">
    <location>
        <begin position="3"/>
        <end position="215"/>
    </location>
</feature>
<dbReference type="Pfam" id="PF01370">
    <property type="entry name" value="Epimerase"/>
    <property type="match status" value="1"/>
</dbReference>
<dbReference type="EMBL" id="JBEDNP010000014">
    <property type="protein sequence ID" value="MEQ3541367.1"/>
    <property type="molecule type" value="Genomic_DNA"/>
</dbReference>
<keyword evidence="5" id="KW-1185">Reference proteome</keyword>
<dbReference type="CDD" id="cd05262">
    <property type="entry name" value="SDR_a7"/>
    <property type="match status" value="1"/>
</dbReference>
<comment type="caution">
    <text evidence="4">The sequence shown here is derived from an EMBL/GenBank/DDBJ whole genome shotgun (WGS) entry which is preliminary data.</text>
</comment>
<proteinExistence type="predicted"/>
<evidence type="ECO:0000259" key="2">
    <source>
        <dbReference type="Pfam" id="PF01370"/>
    </source>
</evidence>
<dbReference type="InterPro" id="IPR036291">
    <property type="entry name" value="NAD(P)-bd_dom_sf"/>
</dbReference>
<dbReference type="InterPro" id="IPR001509">
    <property type="entry name" value="Epimerase_deHydtase"/>
</dbReference>
<gene>
    <name evidence="4" type="ORF">WHI96_21350</name>
</gene>
<dbReference type="Pfam" id="PF07883">
    <property type="entry name" value="Cupin_2"/>
    <property type="match status" value="1"/>
</dbReference>
<sequence length="451" mass="47840">MRVFVTGATGFVGSAAVPELLAAGHDVVGLARSDAAAAALVATGATPLRGTLDDAESLRRGAATADGVLHLAIARGGVDFTDALETDRRALAVLGAALEGTGRPLVFASATSMIDHGRVITEHDVGDTSSPTSRGRDENAVLAWARRGVRVAVVRLPTLVHGDGDRHGFLPMLIEVARTNGFSAFVGDGHNRWPGVHRHDVARLLRLVLENAPAGSRAHAVADEEVAFRDIARAIGDGLGLPTTSIDAENTAEHFAHLGGSLALLPGADIPASGAATRKHYDWYPTGPDLLTDLRSGPYLPRVTVPEPPVDDRPHDQETGMQVHRSDSEPTTPAPEQTFTGNVTISGYFRRDDPSRLSGARVMFPPAARTPWKVNPAGQTIVVTGGAGRAQGEGEDIIELRAGDLAWFPPGQWHWEGAAPDQEMTCIVLHESTVEFGERVTDEQYRSPCRS</sequence>
<dbReference type="Gene3D" id="3.40.50.720">
    <property type="entry name" value="NAD(P)-binding Rossmann-like Domain"/>
    <property type="match status" value="1"/>
</dbReference>
<protein>
    <submittedName>
        <fullName evidence="4">NAD-dependent epimerase/dehydratase family protein</fullName>
    </submittedName>
</protein>
<dbReference type="SUPFAM" id="SSF51735">
    <property type="entry name" value="NAD(P)-binding Rossmann-fold domains"/>
    <property type="match status" value="1"/>
</dbReference>
<feature type="domain" description="Cupin type-2" evidence="3">
    <location>
        <begin position="361"/>
        <end position="428"/>
    </location>
</feature>
<accession>A0ABV1K1Z9</accession>
<dbReference type="SUPFAM" id="SSF51182">
    <property type="entry name" value="RmlC-like cupins"/>
    <property type="match status" value="1"/>
</dbReference>